<dbReference type="Pfam" id="PF12787">
    <property type="entry name" value="EcsC"/>
    <property type="match status" value="1"/>
</dbReference>
<proteinExistence type="predicted"/>
<dbReference type="AlphaFoldDB" id="A0A974BGZ0"/>
<organism evidence="1 2">
    <name type="scientific">Sedimentibacter hydroxybenzoicus DSM 7310</name>
    <dbReference type="NCBI Taxonomy" id="1123245"/>
    <lineage>
        <taxon>Bacteria</taxon>
        <taxon>Bacillati</taxon>
        <taxon>Bacillota</taxon>
        <taxon>Tissierellia</taxon>
        <taxon>Sedimentibacter</taxon>
    </lineage>
</organism>
<dbReference type="Proteomes" id="UP000611629">
    <property type="component" value="Unassembled WGS sequence"/>
</dbReference>
<dbReference type="RefSeq" id="WP_179236652.1">
    <property type="nucleotide sequence ID" value="NZ_JACBNQ010000001.1"/>
</dbReference>
<accession>A0A974BGZ0</accession>
<keyword evidence="2" id="KW-1185">Reference proteome</keyword>
<protein>
    <submittedName>
        <fullName evidence="1">EcsC family protein</fullName>
    </submittedName>
</protein>
<evidence type="ECO:0000313" key="2">
    <source>
        <dbReference type="Proteomes" id="UP000611629"/>
    </source>
</evidence>
<sequence length="260" mass="30159">MDIIKKHLNRLNKKEQKILNRKQNIIEEKLEPLVDKVESKVPKSLKDTLDTAFYKSFKIVFEKGTRYIEKLYNKNKIQFNHNVNDYHVSKRPDKSALKKIDKHAQKSKFLNTSISTIEGAGLGFLGIGLPDIPLFTAMILKTIYEISLSYGFMYEMEEEKVYVLNIIKGALTSGETQQKYNLKVDKLADKIDNHINIIYDLDREIIHTARIISESMLTSKFIQGIPVVGVLGSITNYKIINKISEYASIKYKKRYLHNRR</sequence>
<dbReference type="InterPro" id="IPR024787">
    <property type="entry name" value="EcsC"/>
</dbReference>
<evidence type="ECO:0000313" key="1">
    <source>
        <dbReference type="EMBL" id="NYB72989.1"/>
    </source>
</evidence>
<dbReference type="EMBL" id="JACBNQ010000001">
    <property type="protein sequence ID" value="NYB72989.1"/>
    <property type="molecule type" value="Genomic_DNA"/>
</dbReference>
<reference evidence="1" key="1">
    <citation type="submission" date="2020-07" db="EMBL/GenBank/DDBJ databases">
        <title>Genomic analysis of a strain of Sedimentibacter Hydroxybenzoicus DSM7310.</title>
        <authorList>
            <person name="Ma S."/>
        </authorList>
    </citation>
    <scope>NUCLEOTIDE SEQUENCE</scope>
    <source>
        <strain evidence="1">DSM 7310</strain>
    </source>
</reference>
<dbReference type="PANTHER" id="PTHR41260">
    <property type="entry name" value="PROTEIN ECSC"/>
    <property type="match status" value="1"/>
</dbReference>
<name>A0A974BGZ0_SEDHY</name>
<gene>
    <name evidence="1" type="ORF">HZF24_02405</name>
</gene>
<dbReference type="PANTHER" id="PTHR41260:SF1">
    <property type="entry name" value="PROTEIN ECSC"/>
    <property type="match status" value="1"/>
</dbReference>
<comment type="caution">
    <text evidence="1">The sequence shown here is derived from an EMBL/GenBank/DDBJ whole genome shotgun (WGS) entry which is preliminary data.</text>
</comment>